<evidence type="ECO:0000256" key="1">
    <source>
        <dbReference type="SAM" id="SignalP"/>
    </source>
</evidence>
<comment type="caution">
    <text evidence="2">The sequence shown here is derived from an EMBL/GenBank/DDBJ whole genome shotgun (WGS) entry which is preliminary data.</text>
</comment>
<proteinExistence type="predicted"/>
<accession>A0ABW2XKA4</accession>
<name>A0ABW2XKA4_9ACTN</name>
<protein>
    <recommendedName>
        <fullName evidence="4">GerMN domain-containing protein</fullName>
    </recommendedName>
</protein>
<feature type="chain" id="PRO_5045811178" description="GerMN domain-containing protein" evidence="1">
    <location>
        <begin position="28"/>
        <end position="181"/>
    </location>
</feature>
<organism evidence="2 3">
    <name type="scientific">Actinomadura fibrosa</name>
    <dbReference type="NCBI Taxonomy" id="111802"/>
    <lineage>
        <taxon>Bacteria</taxon>
        <taxon>Bacillati</taxon>
        <taxon>Actinomycetota</taxon>
        <taxon>Actinomycetes</taxon>
        <taxon>Streptosporangiales</taxon>
        <taxon>Thermomonosporaceae</taxon>
        <taxon>Actinomadura</taxon>
    </lineage>
</organism>
<dbReference type="Proteomes" id="UP001597063">
    <property type="component" value="Unassembled WGS sequence"/>
</dbReference>
<keyword evidence="3" id="KW-1185">Reference proteome</keyword>
<gene>
    <name evidence="2" type="ORF">ACFQZM_19920</name>
</gene>
<evidence type="ECO:0000313" key="2">
    <source>
        <dbReference type="EMBL" id="MFD0686776.1"/>
    </source>
</evidence>
<evidence type="ECO:0008006" key="4">
    <source>
        <dbReference type="Google" id="ProtNLM"/>
    </source>
</evidence>
<reference evidence="3" key="1">
    <citation type="journal article" date="2019" name="Int. J. Syst. Evol. Microbiol.">
        <title>The Global Catalogue of Microorganisms (GCM) 10K type strain sequencing project: providing services to taxonomists for standard genome sequencing and annotation.</title>
        <authorList>
            <consortium name="The Broad Institute Genomics Platform"/>
            <consortium name="The Broad Institute Genome Sequencing Center for Infectious Disease"/>
            <person name="Wu L."/>
            <person name="Ma J."/>
        </authorList>
    </citation>
    <scope>NUCLEOTIDE SEQUENCE [LARGE SCALE GENOMIC DNA]</scope>
    <source>
        <strain evidence="3">JCM 9371</strain>
    </source>
</reference>
<evidence type="ECO:0000313" key="3">
    <source>
        <dbReference type="Proteomes" id="UP001597063"/>
    </source>
</evidence>
<keyword evidence="1" id="KW-0732">Signal</keyword>
<dbReference type="RefSeq" id="WP_131763974.1">
    <property type="nucleotide sequence ID" value="NZ_CAACUY010000452.1"/>
</dbReference>
<dbReference type="EMBL" id="JBHTGP010000011">
    <property type="protein sequence ID" value="MFD0686776.1"/>
    <property type="molecule type" value="Genomic_DNA"/>
</dbReference>
<sequence>MRRWGGPNRGGAAVLAAVLAAATAAGAAATAGCGVRPTGVLSAGAKPVASGTATSGIVYLLSEGRMLVPAVRPGLPGHPYLPLAQLQVPPTMSERRHGLTTAVLPRPLLRAFTATDDPSLLIVGMADEGPLPAGYPSRAALAQIVCTATAISGIDAVDVSRFPQTVAPRSPLSCDDFDDMR</sequence>
<dbReference type="PROSITE" id="PS51257">
    <property type="entry name" value="PROKAR_LIPOPROTEIN"/>
    <property type="match status" value="1"/>
</dbReference>
<feature type="signal peptide" evidence="1">
    <location>
        <begin position="1"/>
        <end position="27"/>
    </location>
</feature>